<evidence type="ECO:0000256" key="1">
    <source>
        <dbReference type="ARBA" id="ARBA00023157"/>
    </source>
</evidence>
<dbReference type="Pfam" id="PF00059">
    <property type="entry name" value="Lectin_C"/>
    <property type="match status" value="1"/>
</dbReference>
<evidence type="ECO:0000313" key="3">
    <source>
        <dbReference type="Ensembl" id="ENSFHEP00000001210.1"/>
    </source>
</evidence>
<organism evidence="3 4">
    <name type="scientific">Fundulus heteroclitus</name>
    <name type="common">Killifish</name>
    <name type="synonym">Mummichog</name>
    <dbReference type="NCBI Taxonomy" id="8078"/>
    <lineage>
        <taxon>Eukaryota</taxon>
        <taxon>Metazoa</taxon>
        <taxon>Chordata</taxon>
        <taxon>Craniata</taxon>
        <taxon>Vertebrata</taxon>
        <taxon>Euteleostomi</taxon>
        <taxon>Actinopterygii</taxon>
        <taxon>Neopterygii</taxon>
        <taxon>Teleostei</taxon>
        <taxon>Neoteleostei</taxon>
        <taxon>Acanthomorphata</taxon>
        <taxon>Ovalentaria</taxon>
        <taxon>Atherinomorphae</taxon>
        <taxon>Cyprinodontiformes</taxon>
        <taxon>Fundulidae</taxon>
        <taxon>Fundulus</taxon>
    </lineage>
</organism>
<dbReference type="PROSITE" id="PS50041">
    <property type="entry name" value="C_TYPE_LECTIN_2"/>
    <property type="match status" value="1"/>
</dbReference>
<evidence type="ECO:0000313" key="4">
    <source>
        <dbReference type="Proteomes" id="UP000265000"/>
    </source>
</evidence>
<feature type="domain" description="C-type lectin" evidence="2">
    <location>
        <begin position="34"/>
        <end position="125"/>
    </location>
</feature>
<accession>A0A3Q2NQE1</accession>
<dbReference type="SUPFAM" id="SSF56436">
    <property type="entry name" value="C-type lectin-like"/>
    <property type="match status" value="1"/>
</dbReference>
<dbReference type="GeneTree" id="ENSGT01100000263473"/>
<dbReference type="Gene3D" id="3.10.100.10">
    <property type="entry name" value="Mannose-Binding Protein A, subunit A"/>
    <property type="match status" value="1"/>
</dbReference>
<reference evidence="3" key="2">
    <citation type="submission" date="2025-09" db="UniProtKB">
        <authorList>
            <consortium name="Ensembl"/>
        </authorList>
    </citation>
    <scope>IDENTIFICATION</scope>
</reference>
<dbReference type="InterPro" id="IPR016187">
    <property type="entry name" value="CTDL_fold"/>
</dbReference>
<name>A0A3Q2NQE1_FUNHE</name>
<dbReference type="PROSITE" id="PS00615">
    <property type="entry name" value="C_TYPE_LECTIN_1"/>
    <property type="match status" value="1"/>
</dbReference>
<dbReference type="Ensembl" id="ENSFHET00000014269.1">
    <property type="protein sequence ID" value="ENSFHEP00000001210.1"/>
    <property type="gene ID" value="ENSFHEG00000001956.1"/>
</dbReference>
<dbReference type="PANTHER" id="PTHR45784:SF3">
    <property type="entry name" value="C-TYPE LECTIN DOMAIN FAMILY 4 MEMBER K-LIKE-RELATED"/>
    <property type="match status" value="1"/>
</dbReference>
<evidence type="ECO:0000259" key="2">
    <source>
        <dbReference type="PROSITE" id="PS50041"/>
    </source>
</evidence>
<dbReference type="InterPro" id="IPR016186">
    <property type="entry name" value="C-type_lectin-like/link_sf"/>
</dbReference>
<dbReference type="InterPro" id="IPR018378">
    <property type="entry name" value="C-type_lectin_CS"/>
</dbReference>
<keyword evidence="4" id="KW-1185">Reference proteome</keyword>
<dbReference type="InterPro" id="IPR001304">
    <property type="entry name" value="C-type_lectin-like"/>
</dbReference>
<dbReference type="AlphaFoldDB" id="A0A3Q2NQE1"/>
<reference evidence="3" key="1">
    <citation type="submission" date="2025-08" db="UniProtKB">
        <authorList>
            <consortium name="Ensembl"/>
        </authorList>
    </citation>
    <scope>IDENTIFICATION</scope>
</reference>
<sequence>VTLEKFKTPTGATVAQQLSLCPLGKTLHPNCLLAEKYCRKHHTDLVTIRDDSENQKVNALVPVGTAVWIGLYRTTWGWADKSNSSFRNWKSGEPNNVREKNCAAVGESGTWEDDNCAVEKPFICNQGKRVRVVMFKM</sequence>
<dbReference type="STRING" id="8078.ENSFHEP00000001210"/>
<dbReference type="SMART" id="SM00034">
    <property type="entry name" value="CLECT"/>
    <property type="match status" value="1"/>
</dbReference>
<protein>
    <recommendedName>
        <fullName evidence="2">C-type lectin domain-containing protein</fullName>
    </recommendedName>
</protein>
<dbReference type="PANTHER" id="PTHR45784">
    <property type="entry name" value="C-TYPE LECTIN DOMAIN FAMILY 20 MEMBER A-RELATED"/>
    <property type="match status" value="1"/>
</dbReference>
<dbReference type="Proteomes" id="UP000265000">
    <property type="component" value="Unplaced"/>
</dbReference>
<proteinExistence type="predicted"/>
<keyword evidence="1" id="KW-1015">Disulfide bond</keyword>